<evidence type="ECO:0000259" key="15">
    <source>
        <dbReference type="PROSITE" id="PS51786"/>
    </source>
</evidence>
<reference evidence="17" key="1">
    <citation type="submission" date="2021-02" db="EMBL/GenBank/DDBJ databases">
        <title>Infant gut strain persistence is associated with maternal origin, phylogeny, and functional potential including surface adhesion and iron acquisition.</title>
        <authorList>
            <person name="Lou Y.C."/>
        </authorList>
    </citation>
    <scope>NUCLEOTIDE SEQUENCE</scope>
    <source>
        <strain evidence="17">L3_106_000M1_dasL3_106_000M1_concoct_15</strain>
    </source>
</reference>
<dbReference type="InterPro" id="IPR027543">
    <property type="entry name" value="Lon_bac"/>
</dbReference>
<dbReference type="SUPFAM" id="SSF54211">
    <property type="entry name" value="Ribosomal protein S5 domain 2-like"/>
    <property type="match status" value="1"/>
</dbReference>
<dbReference type="PRINTS" id="PR00830">
    <property type="entry name" value="ENDOLAPTASE"/>
</dbReference>
<evidence type="ECO:0000256" key="8">
    <source>
        <dbReference type="ARBA" id="ARBA00023016"/>
    </source>
</evidence>
<dbReference type="Gene3D" id="2.30.130.40">
    <property type="entry name" value="LON domain-like"/>
    <property type="match status" value="1"/>
</dbReference>
<comment type="induction">
    <text evidence="9">By heat shock.</text>
</comment>
<keyword evidence="4 9" id="KW-0547">Nucleotide-binding</keyword>
<dbReference type="GO" id="GO:0004176">
    <property type="term" value="F:ATP-dependent peptidase activity"/>
    <property type="evidence" value="ECO:0007669"/>
    <property type="project" value="UniProtKB-UniRule"/>
</dbReference>
<feature type="binding site" evidence="9 12">
    <location>
        <begin position="359"/>
        <end position="366"/>
    </location>
    <ligand>
        <name>ATP</name>
        <dbReference type="ChEBI" id="CHEBI:30616"/>
    </ligand>
</feature>
<gene>
    <name evidence="9 17" type="primary">lon</name>
    <name evidence="17" type="ORF">KHX13_08230</name>
</gene>
<dbReference type="GO" id="GO:0005737">
    <property type="term" value="C:cytoplasm"/>
    <property type="evidence" value="ECO:0007669"/>
    <property type="project" value="UniProtKB-SubCell"/>
</dbReference>
<dbReference type="GO" id="GO:0043565">
    <property type="term" value="F:sequence-specific DNA binding"/>
    <property type="evidence" value="ECO:0007669"/>
    <property type="project" value="UniProtKB-UniRule"/>
</dbReference>
<feature type="domain" description="Lon proteolytic" evidence="15">
    <location>
        <begin position="595"/>
        <end position="776"/>
    </location>
</feature>
<dbReference type="Proteomes" id="UP000754226">
    <property type="component" value="Unassembled WGS sequence"/>
</dbReference>
<keyword evidence="2 9" id="KW-0963">Cytoplasm</keyword>
<comment type="similarity">
    <text evidence="9 10 13 14">Belongs to the peptidase S16 family.</text>
</comment>
<dbReference type="Gene3D" id="1.20.58.1480">
    <property type="match status" value="1"/>
</dbReference>
<dbReference type="GO" id="GO:0004252">
    <property type="term" value="F:serine-type endopeptidase activity"/>
    <property type="evidence" value="ECO:0007669"/>
    <property type="project" value="UniProtKB-UniRule"/>
</dbReference>
<dbReference type="InterPro" id="IPR003959">
    <property type="entry name" value="ATPase_AAA_core"/>
</dbReference>
<accession>A0A943EHS3</accession>
<dbReference type="Gene3D" id="3.30.230.10">
    <property type="match status" value="1"/>
</dbReference>
<evidence type="ECO:0000256" key="4">
    <source>
        <dbReference type="ARBA" id="ARBA00022741"/>
    </source>
</evidence>
<evidence type="ECO:0000256" key="12">
    <source>
        <dbReference type="PIRSR" id="PIRSR001174-2"/>
    </source>
</evidence>
<evidence type="ECO:0000259" key="16">
    <source>
        <dbReference type="PROSITE" id="PS51787"/>
    </source>
</evidence>
<keyword evidence="5 9" id="KW-0378">Hydrolase</keyword>
<proteinExistence type="evidence at transcript level"/>
<dbReference type="InterPro" id="IPR015947">
    <property type="entry name" value="PUA-like_sf"/>
</dbReference>
<dbReference type="GO" id="GO:0005524">
    <property type="term" value="F:ATP binding"/>
    <property type="evidence" value="ECO:0007669"/>
    <property type="project" value="UniProtKB-UniRule"/>
</dbReference>
<dbReference type="GO" id="GO:0034605">
    <property type="term" value="P:cellular response to heat"/>
    <property type="evidence" value="ECO:0007669"/>
    <property type="project" value="UniProtKB-UniRule"/>
</dbReference>
<dbReference type="InterPro" id="IPR008268">
    <property type="entry name" value="Peptidase_S16_AS"/>
</dbReference>
<keyword evidence="6 9" id="KW-0720">Serine protease</keyword>
<evidence type="ECO:0000256" key="14">
    <source>
        <dbReference type="RuleBase" id="RU000591"/>
    </source>
</evidence>
<feature type="active site" evidence="9 11">
    <location>
        <position position="725"/>
    </location>
</feature>
<evidence type="ECO:0000256" key="7">
    <source>
        <dbReference type="ARBA" id="ARBA00022840"/>
    </source>
</evidence>
<comment type="subunit">
    <text evidence="9 10">Homohexamer. Organized in a ring with a central cavity.</text>
</comment>
<dbReference type="SUPFAM" id="SSF52540">
    <property type="entry name" value="P-loop containing nucleoside triphosphate hydrolases"/>
    <property type="match status" value="1"/>
</dbReference>
<dbReference type="InterPro" id="IPR003593">
    <property type="entry name" value="AAA+_ATPase"/>
</dbReference>
<dbReference type="Pfam" id="PF00004">
    <property type="entry name" value="AAA"/>
    <property type="match status" value="1"/>
</dbReference>
<sequence>MVKQMSEVETMRLPLLALRGLIVFPGMIINLDVGRDRSIKAVETAMATTKRILLVTQKAAEEADPTAQDLYGFGVVAEIKQMLKMPNGAMRILVEGLYRVEVISVIDEVGMNLEAHVEVKADTDNTGNEVEALKRMLVETFEQWVLASKKVTSEVMLTFKDQPDAGRVADMIGGYLTIDVPEKEKLLEAISVKERLHLLYTYLCKELEIVTLEKNISQQVRKQIEQNQREYYLREQMKAISKELNEGDEKQSEVDEYKAKMAKLNLPEDVKKALDKELDRLLKMPPMMAESAVIRSYLDTCLSLPWGKTTQDNYDIKKAAQILDKDHYGLKKVKERILDYLAVRALTKSNRGPIICLVGPPGVGKTSLAQSIARAVNRKFTRISLGGVRDEAEIRGHRRTYVGALPGRLIHGMIECGTDNPVFLLDEVDKMGADFRGDPASALLEVLDPEQNNHFSDHYIEFAYDMSNVFWIVTANTVETIPPALLDRLEVIQLDSYTDEEKIKIAQQHLLPKERKLSGLLAKNLMLSPKTLEHIIRDYTREAGVRNLERKIATICRKAARRIVEKKIEKVSVGVANLKEFLEPAIYLESDMKAKAAIGVCTGLAWTSVGGELLKIEVVVCEGKGKLVLTGQLGDVMKESAQTAFTYIRSRAKELGLEPDFNEKIDIHIHVPEGAIPKDGPSAGITMATAMESALTKRKVKADLAMTGEITLTGQVLPIGGLKEKVLAAARYQIKTILLPRQNEQDLEELPDHVKKSMKFIPVDHMDQVTKLALEA</sequence>
<dbReference type="EC" id="3.4.21.53" evidence="9 10"/>
<dbReference type="InterPro" id="IPR027065">
    <property type="entry name" value="Lon_Prtase"/>
</dbReference>
<dbReference type="GO" id="GO:0016887">
    <property type="term" value="F:ATP hydrolysis activity"/>
    <property type="evidence" value="ECO:0007669"/>
    <property type="project" value="UniProtKB-UniRule"/>
</dbReference>
<comment type="function">
    <text evidence="9">ATP-dependent serine protease that mediates the selective degradation of mutant and abnormal proteins as well as certain short-lived regulatory proteins. Required for cellular homeostasis and for survival from DNA damage and developmental changes induced by stress. Degrades polypeptides processively to yield small peptide fragments that are 5 to 10 amino acids long. Binds to DNA in a double-stranded, site-specific manner.</text>
</comment>
<comment type="catalytic activity">
    <reaction evidence="9 10 13">
        <text>Hydrolysis of proteins in presence of ATP.</text>
        <dbReference type="EC" id="3.4.21.53"/>
    </reaction>
</comment>
<protein>
    <recommendedName>
        <fullName evidence="9 10">Lon protease</fullName>
        <ecNumber evidence="9 10">3.4.21.53</ecNumber>
    </recommendedName>
    <alternativeName>
        <fullName evidence="9">ATP-dependent protease La</fullName>
    </alternativeName>
</protein>
<dbReference type="PIRSF" id="PIRSF001174">
    <property type="entry name" value="Lon_proteas"/>
    <property type="match status" value="1"/>
</dbReference>
<dbReference type="SUPFAM" id="SSF88697">
    <property type="entry name" value="PUA domain-like"/>
    <property type="match status" value="1"/>
</dbReference>
<dbReference type="InterPro" id="IPR046336">
    <property type="entry name" value="Lon_prtase_N_sf"/>
</dbReference>
<evidence type="ECO:0000313" key="17">
    <source>
        <dbReference type="EMBL" id="MBS5520291.1"/>
    </source>
</evidence>
<keyword evidence="3 9" id="KW-0645">Protease</keyword>
<dbReference type="FunFam" id="1.20.5.5270:FF:000002">
    <property type="entry name" value="Lon protease homolog"/>
    <property type="match status" value="1"/>
</dbReference>
<dbReference type="Gene3D" id="3.40.50.300">
    <property type="entry name" value="P-loop containing nucleotide triphosphate hydrolases"/>
    <property type="match status" value="1"/>
</dbReference>
<dbReference type="Pfam" id="PF05362">
    <property type="entry name" value="Lon_C"/>
    <property type="match status" value="1"/>
</dbReference>
<keyword evidence="7 9" id="KW-0067">ATP-binding</keyword>
<comment type="caution">
    <text evidence="17">The sequence shown here is derived from an EMBL/GenBank/DDBJ whole genome shotgun (WGS) entry which is preliminary data.</text>
</comment>
<feature type="active site" evidence="9 11">
    <location>
        <position position="682"/>
    </location>
</feature>
<dbReference type="InterPro" id="IPR008269">
    <property type="entry name" value="Lon_proteolytic"/>
</dbReference>
<dbReference type="Gene3D" id="1.10.8.60">
    <property type="match status" value="1"/>
</dbReference>
<dbReference type="GO" id="GO:0006515">
    <property type="term" value="P:protein quality control for misfolded or incompletely synthesized proteins"/>
    <property type="evidence" value="ECO:0007669"/>
    <property type="project" value="UniProtKB-UniRule"/>
</dbReference>
<dbReference type="FunFam" id="3.40.50.300:FF:000382">
    <property type="entry name" value="Lon protease homolog 2, peroxisomal"/>
    <property type="match status" value="1"/>
</dbReference>
<dbReference type="EMBL" id="JAGZCZ010000010">
    <property type="protein sequence ID" value="MBS5520291.1"/>
    <property type="molecule type" value="Genomic_DNA"/>
</dbReference>
<dbReference type="SMART" id="SM00464">
    <property type="entry name" value="LON"/>
    <property type="match status" value="1"/>
</dbReference>
<evidence type="ECO:0000313" key="18">
    <source>
        <dbReference type="Proteomes" id="UP000754226"/>
    </source>
</evidence>
<dbReference type="InterPro" id="IPR003111">
    <property type="entry name" value="Lon_prtase_N"/>
</dbReference>
<dbReference type="InterPro" id="IPR020568">
    <property type="entry name" value="Ribosomal_Su5_D2-typ_SF"/>
</dbReference>
<dbReference type="PROSITE" id="PS51787">
    <property type="entry name" value="LON_N"/>
    <property type="match status" value="1"/>
</dbReference>
<dbReference type="SMART" id="SM00382">
    <property type="entry name" value="AAA"/>
    <property type="match status" value="1"/>
</dbReference>
<evidence type="ECO:0000256" key="13">
    <source>
        <dbReference type="PROSITE-ProRule" id="PRU01122"/>
    </source>
</evidence>
<feature type="domain" description="Lon N-terminal" evidence="16">
    <location>
        <begin position="13"/>
        <end position="207"/>
    </location>
</feature>
<dbReference type="PROSITE" id="PS51786">
    <property type="entry name" value="LON_PROTEOLYTIC"/>
    <property type="match status" value="1"/>
</dbReference>
<dbReference type="NCBIfam" id="TIGR00763">
    <property type="entry name" value="lon"/>
    <property type="match status" value="1"/>
</dbReference>
<evidence type="ECO:0000256" key="3">
    <source>
        <dbReference type="ARBA" id="ARBA00022670"/>
    </source>
</evidence>
<name>A0A943EHS3_9FIRM</name>
<evidence type="ECO:0000256" key="9">
    <source>
        <dbReference type="HAMAP-Rule" id="MF_01973"/>
    </source>
</evidence>
<keyword evidence="8 9" id="KW-0346">Stress response</keyword>
<evidence type="ECO:0000256" key="11">
    <source>
        <dbReference type="PIRSR" id="PIRSR001174-1"/>
    </source>
</evidence>
<dbReference type="HAMAP" id="MF_01973">
    <property type="entry name" value="lon_bact"/>
    <property type="match status" value="1"/>
</dbReference>
<comment type="subcellular location">
    <subcellularLocation>
        <location evidence="1 9 10">Cytoplasm</location>
    </subcellularLocation>
</comment>
<dbReference type="InterPro" id="IPR014721">
    <property type="entry name" value="Ribsml_uS5_D2-typ_fold_subgr"/>
</dbReference>
<dbReference type="Pfam" id="PF02190">
    <property type="entry name" value="LON_substr_bdg"/>
    <property type="match status" value="1"/>
</dbReference>
<dbReference type="InterPro" id="IPR054594">
    <property type="entry name" value="Lon_lid"/>
</dbReference>
<evidence type="ECO:0000256" key="6">
    <source>
        <dbReference type="ARBA" id="ARBA00022825"/>
    </source>
</evidence>
<dbReference type="PANTHER" id="PTHR10046">
    <property type="entry name" value="ATP DEPENDENT LON PROTEASE FAMILY MEMBER"/>
    <property type="match status" value="1"/>
</dbReference>
<dbReference type="InterPro" id="IPR027417">
    <property type="entry name" value="P-loop_NTPase"/>
</dbReference>
<evidence type="ECO:0000256" key="2">
    <source>
        <dbReference type="ARBA" id="ARBA00022490"/>
    </source>
</evidence>
<dbReference type="Gene3D" id="1.20.5.5270">
    <property type="match status" value="1"/>
</dbReference>
<evidence type="ECO:0000256" key="5">
    <source>
        <dbReference type="ARBA" id="ARBA00022801"/>
    </source>
</evidence>
<dbReference type="AlphaFoldDB" id="A0A943EHS3"/>
<organism evidence="17 18">
    <name type="scientific">Acidaminococcus intestini</name>
    <dbReference type="NCBI Taxonomy" id="187327"/>
    <lineage>
        <taxon>Bacteria</taxon>
        <taxon>Bacillati</taxon>
        <taxon>Bacillota</taxon>
        <taxon>Negativicutes</taxon>
        <taxon>Acidaminococcales</taxon>
        <taxon>Acidaminococcaceae</taxon>
        <taxon>Acidaminococcus</taxon>
    </lineage>
</organism>
<dbReference type="CDD" id="cd19500">
    <property type="entry name" value="RecA-like_Lon"/>
    <property type="match status" value="1"/>
</dbReference>
<dbReference type="Pfam" id="PF22667">
    <property type="entry name" value="Lon_lid"/>
    <property type="match status" value="1"/>
</dbReference>
<dbReference type="InterPro" id="IPR004815">
    <property type="entry name" value="Lon_bac/euk-typ"/>
</dbReference>
<evidence type="ECO:0000256" key="1">
    <source>
        <dbReference type="ARBA" id="ARBA00004496"/>
    </source>
</evidence>
<dbReference type="PROSITE" id="PS01046">
    <property type="entry name" value="LON_SER"/>
    <property type="match status" value="1"/>
</dbReference>
<evidence type="ECO:0000256" key="10">
    <source>
        <dbReference type="PIRNR" id="PIRNR001174"/>
    </source>
</evidence>